<name>A0AAN7U643_9PEZI</name>
<dbReference type="EMBL" id="JAWHQM010000003">
    <property type="protein sequence ID" value="KAK5626155.1"/>
    <property type="molecule type" value="Genomic_DNA"/>
</dbReference>
<dbReference type="Proteomes" id="UP001305414">
    <property type="component" value="Unassembled WGS sequence"/>
</dbReference>
<dbReference type="Gene3D" id="3.30.559.10">
    <property type="entry name" value="Chloramphenicol acetyltransferase-like domain"/>
    <property type="match status" value="2"/>
</dbReference>
<dbReference type="InterPro" id="IPR023213">
    <property type="entry name" value="CAT-like_dom_sf"/>
</dbReference>
<comment type="caution">
    <text evidence="2">The sequence shown here is derived from an EMBL/GenBank/DDBJ whole genome shotgun (WGS) entry which is preliminary data.</text>
</comment>
<keyword evidence="1" id="KW-0808">Transferase</keyword>
<keyword evidence="3" id="KW-1185">Reference proteome</keyword>
<dbReference type="Pfam" id="PF02458">
    <property type="entry name" value="Transferase"/>
    <property type="match status" value="1"/>
</dbReference>
<organism evidence="2 3">
    <name type="scientific">Xylaria bambusicola</name>
    <dbReference type="NCBI Taxonomy" id="326684"/>
    <lineage>
        <taxon>Eukaryota</taxon>
        <taxon>Fungi</taxon>
        <taxon>Dikarya</taxon>
        <taxon>Ascomycota</taxon>
        <taxon>Pezizomycotina</taxon>
        <taxon>Sordariomycetes</taxon>
        <taxon>Xylariomycetidae</taxon>
        <taxon>Xylariales</taxon>
        <taxon>Xylariaceae</taxon>
        <taxon>Xylaria</taxon>
    </lineage>
</organism>
<evidence type="ECO:0000256" key="1">
    <source>
        <dbReference type="ARBA" id="ARBA00022679"/>
    </source>
</evidence>
<dbReference type="InterPro" id="IPR050317">
    <property type="entry name" value="Plant_Fungal_Acyltransferase"/>
</dbReference>
<sequence>MAVSVYPLRLSSLEGYMPRTYVRQIYCFPTANPQAIKTLSEGLAGLAQEVPYVLSRIISDTAGTAESGAVISAPCHGPQDIFSCHDLSDIIDYATLKMGHFAPGAFLAPGIVPPDTIPPYPESPAILLARASLVSGGLILCVAVHHFVTDITGFDALLKIWASHCRNGDIGFHASWTDRTPLFSGSESLPTRTFDPTSMPNLLHTKIKEDAVRGTDQSCTEKGKKHYQTGVFYFPRQHLRALKDATNAHIASQGPGSWVSTSDVLSAVLWRAIIGAQEHPYLRNRHVTHQSTRVSTLSFPVQFRSALRPPLPRNFLGAAFLMTGTMVPHEDVCRISDFRDFSTSLAQDKELRAESHVNSAEMEGLNSIHIPALANVALAIRESVRGIDDATVRGVLAYLEAHSLPNPETLLVLGPPRCEPGGSSTSVVSWADQCIYKLDWGDAIGRCDTVRLPKMAAKRDPIIMPHIPSLNGDDGGIEVIMSYEEDIMQRLTESSVMKRLATLRCLS</sequence>
<dbReference type="GO" id="GO:0016747">
    <property type="term" value="F:acyltransferase activity, transferring groups other than amino-acyl groups"/>
    <property type="evidence" value="ECO:0007669"/>
    <property type="project" value="TreeGrafter"/>
</dbReference>
<dbReference type="PANTHER" id="PTHR31642:SF310">
    <property type="entry name" value="FATTY ALCOHOL:CAFFEOYL-COA ACYLTRANSFERASE"/>
    <property type="match status" value="1"/>
</dbReference>
<dbReference type="AlphaFoldDB" id="A0AAN7U643"/>
<protein>
    <submittedName>
        <fullName evidence="2">Uncharacterized protein</fullName>
    </submittedName>
</protein>
<gene>
    <name evidence="2" type="ORF">RRF57_001870</name>
</gene>
<evidence type="ECO:0000313" key="3">
    <source>
        <dbReference type="Proteomes" id="UP001305414"/>
    </source>
</evidence>
<proteinExistence type="predicted"/>
<evidence type="ECO:0000313" key="2">
    <source>
        <dbReference type="EMBL" id="KAK5626155.1"/>
    </source>
</evidence>
<accession>A0AAN7U643</accession>
<reference evidence="2 3" key="1">
    <citation type="submission" date="2023-10" db="EMBL/GenBank/DDBJ databases">
        <title>Draft genome sequence of Xylaria bambusicola isolate GMP-LS, the root and basal stem rot pathogen of sugarcane in Indonesia.</title>
        <authorList>
            <person name="Selvaraj P."/>
            <person name="Muralishankar V."/>
            <person name="Muruganantham S."/>
            <person name="Sp S."/>
            <person name="Haryani S."/>
            <person name="Lau K.J.X."/>
            <person name="Naqvi N.I."/>
        </authorList>
    </citation>
    <scope>NUCLEOTIDE SEQUENCE [LARGE SCALE GENOMIC DNA]</scope>
    <source>
        <strain evidence="2">GMP-LS</strain>
    </source>
</reference>
<dbReference type="PANTHER" id="PTHR31642">
    <property type="entry name" value="TRICHOTHECENE 3-O-ACETYLTRANSFERASE"/>
    <property type="match status" value="1"/>
</dbReference>